<organism evidence="2 3">
    <name type="scientific">Ramazzottius varieornatus</name>
    <name type="common">Water bear</name>
    <name type="synonym">Tardigrade</name>
    <dbReference type="NCBI Taxonomy" id="947166"/>
    <lineage>
        <taxon>Eukaryota</taxon>
        <taxon>Metazoa</taxon>
        <taxon>Ecdysozoa</taxon>
        <taxon>Tardigrada</taxon>
        <taxon>Eutardigrada</taxon>
        <taxon>Parachela</taxon>
        <taxon>Hypsibioidea</taxon>
        <taxon>Ramazzottiidae</taxon>
        <taxon>Ramazzottius</taxon>
    </lineage>
</organism>
<proteinExistence type="predicted"/>
<feature type="compositionally biased region" description="Low complexity" evidence="1">
    <location>
        <begin position="115"/>
        <end position="124"/>
    </location>
</feature>
<evidence type="ECO:0000313" key="2">
    <source>
        <dbReference type="EMBL" id="GAU91513.1"/>
    </source>
</evidence>
<protein>
    <submittedName>
        <fullName evidence="2">Uncharacterized protein</fullName>
    </submittedName>
</protein>
<feature type="region of interest" description="Disordered" evidence="1">
    <location>
        <begin position="27"/>
        <end position="161"/>
    </location>
</feature>
<feature type="compositionally biased region" description="Acidic residues" evidence="1">
    <location>
        <begin position="132"/>
        <end position="149"/>
    </location>
</feature>
<feature type="region of interest" description="Disordered" evidence="1">
    <location>
        <begin position="196"/>
        <end position="220"/>
    </location>
</feature>
<feature type="compositionally biased region" description="Basic and acidic residues" evidence="1">
    <location>
        <begin position="55"/>
        <end position="69"/>
    </location>
</feature>
<evidence type="ECO:0000313" key="3">
    <source>
        <dbReference type="Proteomes" id="UP000186922"/>
    </source>
</evidence>
<name>A0A1D1UYJ3_RAMVA</name>
<gene>
    <name evidence="2" type="primary">RvY_03751</name>
    <name evidence="2" type="synonym">RvY_03751.1</name>
    <name evidence="2" type="ORF">RvY_03751-1</name>
</gene>
<reference evidence="2 3" key="1">
    <citation type="journal article" date="2016" name="Nat. Commun.">
        <title>Extremotolerant tardigrade genome and improved radiotolerance of human cultured cells by tardigrade-unique protein.</title>
        <authorList>
            <person name="Hashimoto T."/>
            <person name="Horikawa D.D."/>
            <person name="Saito Y."/>
            <person name="Kuwahara H."/>
            <person name="Kozuka-Hata H."/>
            <person name="Shin-I T."/>
            <person name="Minakuchi Y."/>
            <person name="Ohishi K."/>
            <person name="Motoyama A."/>
            <person name="Aizu T."/>
            <person name="Enomoto A."/>
            <person name="Kondo K."/>
            <person name="Tanaka S."/>
            <person name="Hara Y."/>
            <person name="Koshikawa S."/>
            <person name="Sagara H."/>
            <person name="Miura T."/>
            <person name="Yokobori S."/>
            <person name="Miyagawa K."/>
            <person name="Suzuki Y."/>
            <person name="Kubo T."/>
            <person name="Oyama M."/>
            <person name="Kohara Y."/>
            <person name="Fujiyama A."/>
            <person name="Arakawa K."/>
            <person name="Katayama T."/>
            <person name="Toyoda A."/>
            <person name="Kunieda T."/>
        </authorList>
    </citation>
    <scope>NUCLEOTIDE SEQUENCE [LARGE SCALE GENOMIC DNA]</scope>
    <source>
        <strain evidence="2 3">YOKOZUNA-1</strain>
    </source>
</reference>
<feature type="compositionally biased region" description="Low complexity" evidence="1">
    <location>
        <begin position="27"/>
        <end position="54"/>
    </location>
</feature>
<feature type="compositionally biased region" description="Basic and acidic residues" evidence="1">
    <location>
        <begin position="309"/>
        <end position="325"/>
    </location>
</feature>
<dbReference type="EMBL" id="BDGG01000002">
    <property type="protein sequence ID" value="GAU91513.1"/>
    <property type="molecule type" value="Genomic_DNA"/>
</dbReference>
<dbReference type="AlphaFoldDB" id="A0A1D1UYJ3"/>
<keyword evidence="3" id="KW-1185">Reference proteome</keyword>
<feature type="compositionally biased region" description="Basic and acidic residues" evidence="1">
    <location>
        <begin position="101"/>
        <end position="114"/>
    </location>
</feature>
<evidence type="ECO:0000256" key="1">
    <source>
        <dbReference type="SAM" id="MobiDB-lite"/>
    </source>
</evidence>
<dbReference type="Proteomes" id="UP000186922">
    <property type="component" value="Unassembled WGS sequence"/>
</dbReference>
<feature type="compositionally biased region" description="Low complexity" evidence="1">
    <location>
        <begin position="70"/>
        <end position="100"/>
    </location>
</feature>
<accession>A0A1D1UYJ3</accession>
<sequence length="342" mass="36311">MADKVGAKKPLITPGGAKNIAAAKAAFGPAGASSPSNGTTGSPAARSRAAAEAAKTPDTKKDNDTDDAKSTAAAATAATTGKGAAPATAAKGGAPATQAPADKEVYVLKEEKKVTTSTTPKPSKAAPVSDESSPEESSDESDEDGESNVDSDASDHKKKKKIDIGVSLSSIKAAFQQDNQQRQQVKKGYDAEEFKKQVKDASSTAAEAAVENEPEAQNPDVIRSAVLSDLGLDALKKANASSLKDRFEHYNENDHKTQQEKDELLQLKERSAASANKAKWENPEQLVINPDKEERHKEDIEVAASKATKMKEKFERKARKEEKKAKTPKPKARSSVQADHHE</sequence>
<feature type="compositionally biased region" description="Basic and acidic residues" evidence="1">
    <location>
        <begin position="290"/>
        <end position="300"/>
    </location>
</feature>
<dbReference type="OrthoDB" id="10632526at2759"/>
<comment type="caution">
    <text evidence="2">The sequence shown here is derived from an EMBL/GenBank/DDBJ whole genome shotgun (WGS) entry which is preliminary data.</text>
</comment>
<feature type="region of interest" description="Disordered" evidence="1">
    <location>
        <begin position="272"/>
        <end position="342"/>
    </location>
</feature>